<dbReference type="EMBL" id="DS985267">
    <property type="protein sequence ID" value="EDV19745.1"/>
    <property type="molecule type" value="Genomic_DNA"/>
</dbReference>
<dbReference type="CTD" id="6758981"/>
<dbReference type="Pfam" id="PF23788">
    <property type="entry name" value="EDRF1_N"/>
    <property type="match status" value="2"/>
</dbReference>
<dbReference type="HOGENOM" id="CLU_601776_0_0_1"/>
<name>B3SBW5_TRIAD</name>
<proteinExistence type="predicted"/>
<dbReference type="InParanoid" id="B3SBW5"/>
<feature type="domain" description="EDRF1 N-terminal" evidence="1">
    <location>
        <begin position="1"/>
        <end position="48"/>
    </location>
</feature>
<dbReference type="PhylomeDB" id="B3SBW5"/>
<sequence>MPFSPATVSLAVHRIGKTLLLDEFNVDRLLADATKIENWDWLKNFYCEQLNKPKAAFQQNVIWKFENIKMLVGSNMPIFGRGTHPAVSLRHGEFGKPINVLTGLDYWLDNLMCNVPELAMCYHLNGIVKLIKDIARNILSFLKSNCTQEGHTYWLLKDKHEDIIKLYDLTSLCAEIYTLANQMLSELLIDITELKSGCQCIESSTENSDADQLLKYECNRYCDSCIKCLPSTRNETSVTKNIIVNETSVVNFKAESTDDILFSEVNTRTPKPIPVVGNSEENYRKALKHISQGLESTANIRRAAIIEAGINIRGRRLYQMDKTESCLACANAKCITNNKCNHSSLRKKNEELSESCFSTEDSKYLSTIIFMKQAKRACLKLAHIKDLSLKYGAAVRFLKLSLACDEFLLNECRTAECQFHRNSIQAALVKAGDIFLKVTKVPGRIRNFQVCFHDS</sequence>
<accession>B3SBW5</accession>
<dbReference type="OrthoDB" id="419432at2759"/>
<dbReference type="eggNOG" id="ENOG502QTNC">
    <property type="taxonomic scope" value="Eukaryota"/>
</dbReference>
<gene>
    <name evidence="2" type="ORF">TRIADDRAFT_61760</name>
</gene>
<dbReference type="InterPro" id="IPR056582">
    <property type="entry name" value="EDRF1_N"/>
</dbReference>
<dbReference type="RefSeq" id="XP_002117769.1">
    <property type="nucleotide sequence ID" value="XM_002117733.1"/>
</dbReference>
<reference evidence="2 3" key="1">
    <citation type="journal article" date="2008" name="Nature">
        <title>The Trichoplax genome and the nature of placozoans.</title>
        <authorList>
            <person name="Srivastava M."/>
            <person name="Begovic E."/>
            <person name="Chapman J."/>
            <person name="Putnam N.H."/>
            <person name="Hellsten U."/>
            <person name="Kawashima T."/>
            <person name="Kuo A."/>
            <person name="Mitros T."/>
            <person name="Salamov A."/>
            <person name="Carpenter M.L."/>
            <person name="Signorovitch A.Y."/>
            <person name="Moreno M.A."/>
            <person name="Kamm K."/>
            <person name="Grimwood J."/>
            <person name="Schmutz J."/>
            <person name="Shapiro H."/>
            <person name="Grigoriev I.V."/>
            <person name="Buss L.W."/>
            <person name="Schierwater B."/>
            <person name="Dellaporta S.L."/>
            <person name="Rokhsar D.S."/>
        </authorList>
    </citation>
    <scope>NUCLEOTIDE SEQUENCE [LARGE SCALE GENOMIC DNA]</scope>
    <source>
        <strain evidence="2 3">Grell-BS-1999</strain>
    </source>
</reference>
<dbReference type="PANTHER" id="PTHR15000">
    <property type="entry name" value="ERYTHROID DIFFERENTIATION-RELATED FACTOR 1"/>
    <property type="match status" value="1"/>
</dbReference>
<feature type="domain" description="EDRF1 N-terminal" evidence="1">
    <location>
        <begin position="54"/>
        <end position="177"/>
    </location>
</feature>
<dbReference type="AlphaFoldDB" id="B3SBW5"/>
<dbReference type="PANTHER" id="PTHR15000:SF1">
    <property type="entry name" value="ERYTHROID DIFFERENTIATION-RELATED FACTOR 1"/>
    <property type="match status" value="1"/>
</dbReference>
<evidence type="ECO:0000313" key="2">
    <source>
        <dbReference type="EMBL" id="EDV19745.1"/>
    </source>
</evidence>
<dbReference type="GeneID" id="6758981"/>
<dbReference type="Proteomes" id="UP000009022">
    <property type="component" value="Unassembled WGS sequence"/>
</dbReference>
<dbReference type="KEGG" id="tad:TRIADDRAFT_61760"/>
<evidence type="ECO:0000259" key="1">
    <source>
        <dbReference type="Pfam" id="PF23788"/>
    </source>
</evidence>
<organism evidence="2 3">
    <name type="scientific">Trichoplax adhaerens</name>
    <name type="common">Trichoplax reptans</name>
    <dbReference type="NCBI Taxonomy" id="10228"/>
    <lineage>
        <taxon>Eukaryota</taxon>
        <taxon>Metazoa</taxon>
        <taxon>Placozoa</taxon>
        <taxon>Uniplacotomia</taxon>
        <taxon>Trichoplacea</taxon>
        <taxon>Trichoplacidae</taxon>
        <taxon>Trichoplax</taxon>
    </lineage>
</organism>
<keyword evidence="3" id="KW-1185">Reference proteome</keyword>
<evidence type="ECO:0000313" key="3">
    <source>
        <dbReference type="Proteomes" id="UP000009022"/>
    </source>
</evidence>
<protein>
    <recommendedName>
        <fullName evidence="1">EDRF1 N-terminal domain-containing protein</fullName>
    </recommendedName>
</protein>